<accession>A0AA39IMK1</accession>
<evidence type="ECO:0000259" key="4">
    <source>
        <dbReference type="PROSITE" id="PS51279"/>
    </source>
</evidence>
<feature type="compositionally biased region" description="Polar residues" evidence="3">
    <location>
        <begin position="80"/>
        <end position="90"/>
    </location>
</feature>
<organism evidence="5 6">
    <name type="scientific">Steinernema hermaphroditum</name>
    <dbReference type="NCBI Taxonomy" id="289476"/>
    <lineage>
        <taxon>Eukaryota</taxon>
        <taxon>Metazoa</taxon>
        <taxon>Ecdysozoa</taxon>
        <taxon>Nematoda</taxon>
        <taxon>Chromadorea</taxon>
        <taxon>Rhabditida</taxon>
        <taxon>Tylenchina</taxon>
        <taxon>Panagrolaimomorpha</taxon>
        <taxon>Strongyloidoidea</taxon>
        <taxon>Steinernematidae</taxon>
        <taxon>Steinernema</taxon>
    </lineage>
</organism>
<feature type="compositionally biased region" description="Basic and acidic residues" evidence="3">
    <location>
        <begin position="42"/>
        <end position="66"/>
    </location>
</feature>
<dbReference type="EMBL" id="JAUCMV010000001">
    <property type="protein sequence ID" value="KAK0426164.1"/>
    <property type="molecule type" value="Genomic_DNA"/>
</dbReference>
<reference evidence="5" key="1">
    <citation type="submission" date="2023-06" db="EMBL/GenBank/DDBJ databases">
        <title>Genomic analysis of the entomopathogenic nematode Steinernema hermaphroditum.</title>
        <authorList>
            <person name="Schwarz E.M."/>
            <person name="Heppert J.K."/>
            <person name="Baniya A."/>
            <person name="Schwartz H.T."/>
            <person name="Tan C.-H."/>
            <person name="Antoshechkin I."/>
            <person name="Sternberg P.W."/>
            <person name="Goodrich-Blair H."/>
            <person name="Dillman A.R."/>
        </authorList>
    </citation>
    <scope>NUCLEOTIDE SEQUENCE</scope>
    <source>
        <strain evidence="5">PS9179</strain>
        <tissue evidence="5">Whole animal</tissue>
    </source>
</reference>
<evidence type="ECO:0000256" key="2">
    <source>
        <dbReference type="ARBA" id="ARBA00030244"/>
    </source>
</evidence>
<dbReference type="PANTHER" id="PTHR48407:SF1">
    <property type="entry name" value="CRANIOFACIAL DEVELOPMENT PROTEIN 1"/>
    <property type="match status" value="1"/>
</dbReference>
<keyword evidence="6" id="KW-1185">Reference proteome</keyword>
<sequence length="237" mass="26854">MSFNLEDHDYASEDDEEYVPCEGGDDEEEDLDEEDDVDEEDTGVKEKNLQEIPKEKASDERVLQKEQDRIDQLWADFCTDTDTPTTSVAKTNTSSVSPTPVSTKPAQAPEDKVAKQLLEEIFDFAGEEVRRTVHVAEEKPSSTPDENHKEHGSKKTGTKRAAGLTGALSSLKKKKISVLDKSDHDWNQFKEEKGISEELETHNKGKGGYIGRMEFLTRADYQQFEREKEARKIARKN</sequence>
<feature type="compositionally biased region" description="Acidic residues" evidence="3">
    <location>
        <begin position="12"/>
        <end position="41"/>
    </location>
</feature>
<dbReference type="AlphaFoldDB" id="A0AA39IMK1"/>
<feature type="compositionally biased region" description="Low complexity" evidence="3">
    <location>
        <begin position="91"/>
        <end position="103"/>
    </location>
</feature>
<feature type="domain" description="BCNT-C" evidence="4">
    <location>
        <begin position="158"/>
        <end position="237"/>
    </location>
</feature>
<feature type="region of interest" description="Disordered" evidence="3">
    <location>
        <begin position="1"/>
        <end position="66"/>
    </location>
</feature>
<feature type="region of interest" description="Disordered" evidence="3">
    <location>
        <begin position="135"/>
        <end position="166"/>
    </location>
</feature>
<feature type="region of interest" description="Disordered" evidence="3">
    <location>
        <begin position="79"/>
        <end position="110"/>
    </location>
</feature>
<dbReference type="GO" id="GO:0000812">
    <property type="term" value="C:Swr1 complex"/>
    <property type="evidence" value="ECO:0007669"/>
    <property type="project" value="TreeGrafter"/>
</dbReference>
<evidence type="ECO:0000256" key="1">
    <source>
        <dbReference type="ARBA" id="ARBA00019033"/>
    </source>
</evidence>
<protein>
    <recommendedName>
        <fullName evidence="1">Craniofacial development protein 1</fullName>
    </recommendedName>
    <alternativeName>
        <fullName evidence="2">Bucentaur</fullName>
    </alternativeName>
</protein>
<feature type="compositionally biased region" description="Basic and acidic residues" evidence="3">
    <location>
        <begin position="1"/>
        <end position="11"/>
    </location>
</feature>
<evidence type="ECO:0000313" key="6">
    <source>
        <dbReference type="Proteomes" id="UP001175271"/>
    </source>
</evidence>
<evidence type="ECO:0000313" key="5">
    <source>
        <dbReference type="EMBL" id="KAK0426164.1"/>
    </source>
</evidence>
<name>A0AA39IMK1_9BILA</name>
<dbReference type="InterPro" id="IPR011421">
    <property type="entry name" value="BCNT-C"/>
</dbReference>
<dbReference type="PANTHER" id="PTHR48407">
    <property type="entry name" value="CRANIOFACIAL DEVELOPMENT PROTEIN 1"/>
    <property type="match status" value="1"/>
</dbReference>
<dbReference type="Pfam" id="PF07572">
    <property type="entry name" value="BCNT"/>
    <property type="match status" value="1"/>
</dbReference>
<dbReference type="PROSITE" id="PS51279">
    <property type="entry name" value="BCNT_C"/>
    <property type="match status" value="1"/>
</dbReference>
<dbReference type="InterPro" id="IPR027124">
    <property type="entry name" value="Swc5/CFDP1/2"/>
</dbReference>
<comment type="caution">
    <text evidence="5">The sequence shown here is derived from an EMBL/GenBank/DDBJ whole genome shotgun (WGS) entry which is preliminary data.</text>
</comment>
<feature type="compositionally biased region" description="Basic and acidic residues" evidence="3">
    <location>
        <begin position="135"/>
        <end position="150"/>
    </location>
</feature>
<evidence type="ECO:0000256" key="3">
    <source>
        <dbReference type="SAM" id="MobiDB-lite"/>
    </source>
</evidence>
<proteinExistence type="predicted"/>
<dbReference type="Proteomes" id="UP001175271">
    <property type="component" value="Unassembled WGS sequence"/>
</dbReference>
<gene>
    <name evidence="5" type="ORF">QR680_009565</name>
</gene>